<keyword evidence="7" id="KW-0503">Monooxygenase</keyword>
<dbReference type="InterPro" id="IPR001128">
    <property type="entry name" value="Cyt_P450"/>
</dbReference>
<dbReference type="OrthoDB" id="1470350at2759"/>
<dbReference type="RefSeq" id="XP_016257504.1">
    <property type="nucleotide sequence ID" value="XM_016412196.1"/>
</dbReference>
<evidence type="ECO:0000256" key="8">
    <source>
        <dbReference type="PIRSR" id="PIRSR602401-1"/>
    </source>
</evidence>
<dbReference type="GO" id="GO:0005506">
    <property type="term" value="F:iron ion binding"/>
    <property type="evidence" value="ECO:0007669"/>
    <property type="project" value="InterPro"/>
</dbReference>
<evidence type="ECO:0000313" key="10">
    <source>
        <dbReference type="Proteomes" id="UP000053342"/>
    </source>
</evidence>
<feature type="binding site" description="axial binding residue" evidence="8">
    <location>
        <position position="495"/>
    </location>
    <ligand>
        <name>heme</name>
        <dbReference type="ChEBI" id="CHEBI:30413"/>
    </ligand>
    <ligandPart>
        <name>Fe</name>
        <dbReference type="ChEBI" id="CHEBI:18248"/>
    </ligandPart>
</feature>
<gene>
    <name evidence="9" type="ORF">PV06_10629</name>
</gene>
<dbReference type="SUPFAM" id="SSF48264">
    <property type="entry name" value="Cytochrome P450"/>
    <property type="match status" value="1"/>
</dbReference>
<dbReference type="HOGENOM" id="CLU_001570_14_11_1"/>
<sequence>MQTQSELEHLRLDGRSSACRQLNTFCSSGFPVFYDEMVQTPLPRMDSNLFYFHLRYPARSTMYAGRVEKPDRRVLFAVVVKTLYNAFVHPLAKIPGPRLYAASNLPYLAGLLSGRWPYILRDLHDKYGPVVRFTPNDVSFITPTGWQTIYGHKRHGQLSFQKDMRLYRSALTNADNILLADDANHSRHRRLLAHAFSEKALRGQEWVLNHYLTLLIQQLAKRSDEDQVVNMVQWYNFTTFDIIGDLAFGEPFGCLEAGVYHPWVATIFDGFRLAVFNQAIKRLPIAAPILRRFIPQDLVKNQMDHLQLSFSKAQKRLETGNTEREDFMSYILRFNDEKGMTPDEIGENANILILAGSETTATLLSGTTFWLLKNPRVYQTLVREIRTMFAKEEDITSISVTNAKYLLAVLNEGLRIYPPSPGGLGRIAPSGGAIVDGYEITEGTVVSVPHWASYHSKHNFTLPEEFIPERWMDDLRFTQDVREVVQPFQFGPRNCLGKNLAYVEMRLILARMLWNFDLELMPNSGRWNEQKILSFWDKGPLDVKLRRVNRAL</sequence>
<dbReference type="InterPro" id="IPR036396">
    <property type="entry name" value="Cyt_P450_sf"/>
</dbReference>
<protein>
    <submittedName>
        <fullName evidence="9">Uncharacterized protein</fullName>
    </submittedName>
</protein>
<dbReference type="CDD" id="cd11058">
    <property type="entry name" value="CYP60B-like"/>
    <property type="match status" value="1"/>
</dbReference>
<keyword evidence="3 8" id="KW-0349">Heme</keyword>
<dbReference type="VEuPathDB" id="FungiDB:PV06_10629"/>
<accession>A0A0D2D1V1</accession>
<evidence type="ECO:0000256" key="2">
    <source>
        <dbReference type="ARBA" id="ARBA00010617"/>
    </source>
</evidence>
<dbReference type="Proteomes" id="UP000053342">
    <property type="component" value="Unassembled WGS sequence"/>
</dbReference>
<dbReference type="Gene3D" id="1.10.630.10">
    <property type="entry name" value="Cytochrome P450"/>
    <property type="match status" value="1"/>
</dbReference>
<dbReference type="PRINTS" id="PR00463">
    <property type="entry name" value="EP450I"/>
</dbReference>
<dbReference type="AlphaFoldDB" id="A0A0D2D1V1"/>
<reference evidence="9 10" key="1">
    <citation type="submission" date="2015-01" db="EMBL/GenBank/DDBJ databases">
        <title>The Genome Sequence of Exophiala oligosperma CBS72588.</title>
        <authorList>
            <consortium name="The Broad Institute Genomics Platform"/>
            <person name="Cuomo C."/>
            <person name="de Hoog S."/>
            <person name="Gorbushina A."/>
            <person name="Stielow B."/>
            <person name="Teixiera M."/>
            <person name="Abouelleil A."/>
            <person name="Chapman S.B."/>
            <person name="Priest M."/>
            <person name="Young S.K."/>
            <person name="Wortman J."/>
            <person name="Nusbaum C."/>
            <person name="Birren B."/>
        </authorList>
    </citation>
    <scope>NUCLEOTIDE SEQUENCE [LARGE SCALE GENOMIC DNA]</scope>
    <source>
        <strain evidence="9 10">CBS 72588</strain>
    </source>
</reference>
<keyword evidence="10" id="KW-1185">Reference proteome</keyword>
<dbReference type="Pfam" id="PF00067">
    <property type="entry name" value="p450"/>
    <property type="match status" value="1"/>
</dbReference>
<keyword evidence="4 8" id="KW-0479">Metal-binding</keyword>
<evidence type="ECO:0000256" key="3">
    <source>
        <dbReference type="ARBA" id="ARBA00022617"/>
    </source>
</evidence>
<proteinExistence type="inferred from homology"/>
<dbReference type="FunFam" id="1.10.630.10:FF:000047">
    <property type="entry name" value="Cytochrome P450 monooxygenase"/>
    <property type="match status" value="1"/>
</dbReference>
<dbReference type="GO" id="GO:0020037">
    <property type="term" value="F:heme binding"/>
    <property type="evidence" value="ECO:0007669"/>
    <property type="project" value="InterPro"/>
</dbReference>
<dbReference type="PANTHER" id="PTHR24305">
    <property type="entry name" value="CYTOCHROME P450"/>
    <property type="match status" value="1"/>
</dbReference>
<evidence type="ECO:0000256" key="1">
    <source>
        <dbReference type="ARBA" id="ARBA00001971"/>
    </source>
</evidence>
<dbReference type="GO" id="GO:0009403">
    <property type="term" value="P:toxin biosynthetic process"/>
    <property type="evidence" value="ECO:0007669"/>
    <property type="project" value="UniProtKB-ARBA"/>
</dbReference>
<dbReference type="InterPro" id="IPR002401">
    <property type="entry name" value="Cyt_P450_E_grp-I"/>
</dbReference>
<comment type="cofactor">
    <cofactor evidence="1 8">
        <name>heme</name>
        <dbReference type="ChEBI" id="CHEBI:30413"/>
    </cofactor>
</comment>
<dbReference type="PANTHER" id="PTHR24305:SF230">
    <property type="entry name" value="P450, PUTATIVE (EUROFUNG)-RELATED"/>
    <property type="match status" value="1"/>
</dbReference>
<evidence type="ECO:0000256" key="7">
    <source>
        <dbReference type="ARBA" id="ARBA00023033"/>
    </source>
</evidence>
<dbReference type="GeneID" id="27362703"/>
<evidence type="ECO:0000256" key="5">
    <source>
        <dbReference type="ARBA" id="ARBA00023002"/>
    </source>
</evidence>
<dbReference type="EMBL" id="KN847345">
    <property type="protein sequence ID" value="KIW37288.1"/>
    <property type="molecule type" value="Genomic_DNA"/>
</dbReference>
<dbReference type="STRING" id="215243.A0A0D2D1V1"/>
<evidence type="ECO:0000256" key="6">
    <source>
        <dbReference type="ARBA" id="ARBA00023004"/>
    </source>
</evidence>
<organism evidence="9 10">
    <name type="scientific">Exophiala oligosperma</name>
    <dbReference type="NCBI Taxonomy" id="215243"/>
    <lineage>
        <taxon>Eukaryota</taxon>
        <taxon>Fungi</taxon>
        <taxon>Dikarya</taxon>
        <taxon>Ascomycota</taxon>
        <taxon>Pezizomycotina</taxon>
        <taxon>Eurotiomycetes</taxon>
        <taxon>Chaetothyriomycetidae</taxon>
        <taxon>Chaetothyriales</taxon>
        <taxon>Herpotrichiellaceae</taxon>
        <taxon>Exophiala</taxon>
    </lineage>
</organism>
<dbReference type="PRINTS" id="PR00385">
    <property type="entry name" value="P450"/>
</dbReference>
<keyword evidence="5" id="KW-0560">Oxidoreductase</keyword>
<keyword evidence="6 8" id="KW-0408">Iron</keyword>
<dbReference type="InterPro" id="IPR050121">
    <property type="entry name" value="Cytochrome_P450_monoxygenase"/>
</dbReference>
<name>A0A0D2D1V1_9EURO</name>
<evidence type="ECO:0000313" key="9">
    <source>
        <dbReference type="EMBL" id="KIW37288.1"/>
    </source>
</evidence>
<dbReference type="GO" id="GO:0016705">
    <property type="term" value="F:oxidoreductase activity, acting on paired donors, with incorporation or reduction of molecular oxygen"/>
    <property type="evidence" value="ECO:0007669"/>
    <property type="project" value="InterPro"/>
</dbReference>
<evidence type="ECO:0000256" key="4">
    <source>
        <dbReference type="ARBA" id="ARBA00022723"/>
    </source>
</evidence>
<dbReference type="GO" id="GO:0004497">
    <property type="term" value="F:monooxygenase activity"/>
    <property type="evidence" value="ECO:0007669"/>
    <property type="project" value="UniProtKB-KW"/>
</dbReference>
<comment type="similarity">
    <text evidence="2">Belongs to the cytochrome P450 family.</text>
</comment>